<comment type="similarity">
    <text evidence="2">Belongs to the bacterial solute-binding protein 1 family.</text>
</comment>
<protein>
    <submittedName>
        <fullName evidence="9">Putative ABC transporter substrate binding protein</fullName>
    </submittedName>
</protein>
<dbReference type="Pfam" id="PF01547">
    <property type="entry name" value="SBP_bac_1"/>
    <property type="match status" value="1"/>
</dbReference>
<keyword evidence="6" id="KW-0564">Palmitate</keyword>
<dbReference type="GO" id="GO:0042597">
    <property type="term" value="C:periplasmic space"/>
    <property type="evidence" value="ECO:0007669"/>
    <property type="project" value="UniProtKB-SubCell"/>
</dbReference>
<sequence>MKYLFAASLVVLLLCSVGLRLSFPDVSSDKPVIYWITDKNPARVEQVDTFHRWLVKEGHVDEEGEAVCELRIDTSNSDNTKKVIQSVSGVGSDVMDLYAGYNMRLMSSMGVLAPLNEPAERLGFSLDDTFEVLEPEISVNGQQYMYPCNVTARTIIANPAAFEAAGQPQPPRRWTIEEFTEAGRAYVAAANRPDTPPSDRRFFVDQMSIDVLWRSFGSSAFNETGTASGFNTGGYKQALRQQKQWIYEDGIMPTPDDLAAFATAQGYGGASLQLFGRGNFAMLTGGRYFLIQLRQFPGLRGLRAIELPHGGFPNTTVNTRAAAVYAGSEGKPYAYLFLAYLASDDYNALIVRDADALPPNPAALRTEAFLRPPDHPTEWEFHGPQAEAAVTIGIGGAYSPFVQKTEILREREAFEQLYMIGRLSLEEAVLRTDAAVNRRIRSTVERKPDLRPEFLRRQVIQTAVDERRDAGRPIPANWIFNAFFKAYYERTGRLGPDEPFPAGGEPPAQAGVAASPDTDFDSDTATATAEAA</sequence>
<keyword evidence="5" id="KW-0472">Membrane</keyword>
<evidence type="ECO:0000256" key="3">
    <source>
        <dbReference type="ARBA" id="ARBA00022475"/>
    </source>
</evidence>
<dbReference type="RefSeq" id="WP_014437909.1">
    <property type="nucleotide sequence ID" value="NC_017080.1"/>
</dbReference>
<feature type="region of interest" description="Disordered" evidence="8">
    <location>
        <begin position="495"/>
        <end position="532"/>
    </location>
</feature>
<dbReference type="Gene3D" id="3.40.190.10">
    <property type="entry name" value="Periplasmic binding protein-like II"/>
    <property type="match status" value="1"/>
</dbReference>
<accession>I0IHF8</accession>
<keyword evidence="7" id="KW-0449">Lipoprotein</keyword>
<keyword evidence="10" id="KW-1185">Reference proteome</keyword>
<evidence type="ECO:0000256" key="2">
    <source>
        <dbReference type="ARBA" id="ARBA00008520"/>
    </source>
</evidence>
<dbReference type="PANTHER" id="PTHR43649">
    <property type="entry name" value="ARABINOSE-BINDING PROTEIN-RELATED"/>
    <property type="match status" value="1"/>
</dbReference>
<dbReference type="SUPFAM" id="SSF53850">
    <property type="entry name" value="Periplasmic binding protein-like II"/>
    <property type="match status" value="1"/>
</dbReference>
<evidence type="ECO:0000256" key="6">
    <source>
        <dbReference type="ARBA" id="ARBA00023139"/>
    </source>
</evidence>
<dbReference type="OrthoDB" id="383937at2"/>
<evidence type="ECO:0000313" key="9">
    <source>
        <dbReference type="EMBL" id="BAM04696.1"/>
    </source>
</evidence>
<organism evidence="9 10">
    <name type="scientific">Phycisphaera mikurensis (strain NBRC 102666 / KCTC 22515 / FYK2301M01)</name>
    <dbReference type="NCBI Taxonomy" id="1142394"/>
    <lineage>
        <taxon>Bacteria</taxon>
        <taxon>Pseudomonadati</taxon>
        <taxon>Planctomycetota</taxon>
        <taxon>Phycisphaerae</taxon>
        <taxon>Phycisphaerales</taxon>
        <taxon>Phycisphaeraceae</taxon>
        <taxon>Phycisphaera</taxon>
    </lineage>
</organism>
<dbReference type="EMBL" id="AP012338">
    <property type="protein sequence ID" value="BAM04696.1"/>
    <property type="molecule type" value="Genomic_DNA"/>
</dbReference>
<gene>
    <name evidence="9" type="ordered locus">PSMK_25370</name>
</gene>
<dbReference type="PANTHER" id="PTHR43649:SF33">
    <property type="entry name" value="POLYGALACTURONAN_RHAMNOGALACTURONAN-BINDING PROTEIN YTCQ"/>
    <property type="match status" value="1"/>
</dbReference>
<evidence type="ECO:0000256" key="4">
    <source>
        <dbReference type="ARBA" id="ARBA00022729"/>
    </source>
</evidence>
<proteinExistence type="inferred from homology"/>
<name>I0IHF8_PHYMF</name>
<comment type="subcellular location">
    <subcellularLocation>
        <location evidence="1">Periplasm</location>
    </subcellularLocation>
</comment>
<dbReference type="KEGG" id="phm:PSMK_25370"/>
<dbReference type="HOGENOM" id="CLU_511757_0_0_0"/>
<reference evidence="9 10" key="1">
    <citation type="submission" date="2012-02" db="EMBL/GenBank/DDBJ databases">
        <title>Complete genome sequence of Phycisphaera mikurensis NBRC 102666.</title>
        <authorList>
            <person name="Ankai A."/>
            <person name="Hosoyama A."/>
            <person name="Terui Y."/>
            <person name="Sekine M."/>
            <person name="Fukai R."/>
            <person name="Kato Y."/>
            <person name="Nakamura S."/>
            <person name="Yamada-Narita S."/>
            <person name="Kawakoshi A."/>
            <person name="Fukunaga Y."/>
            <person name="Yamazaki S."/>
            <person name="Fujita N."/>
        </authorList>
    </citation>
    <scope>NUCLEOTIDE SEQUENCE [LARGE SCALE GENOMIC DNA]</scope>
    <source>
        <strain evidence="10">NBRC 102666 / KCTC 22515 / FYK2301M01</strain>
    </source>
</reference>
<dbReference type="InterPro" id="IPR050490">
    <property type="entry name" value="Bact_solute-bd_prot1"/>
</dbReference>
<dbReference type="STRING" id="1142394.PSMK_25370"/>
<dbReference type="AlphaFoldDB" id="I0IHF8"/>
<evidence type="ECO:0000256" key="7">
    <source>
        <dbReference type="ARBA" id="ARBA00023288"/>
    </source>
</evidence>
<evidence type="ECO:0000256" key="5">
    <source>
        <dbReference type="ARBA" id="ARBA00023136"/>
    </source>
</evidence>
<keyword evidence="4" id="KW-0732">Signal</keyword>
<evidence type="ECO:0000313" key="10">
    <source>
        <dbReference type="Proteomes" id="UP000007881"/>
    </source>
</evidence>
<feature type="compositionally biased region" description="Low complexity" evidence="8">
    <location>
        <begin position="513"/>
        <end position="532"/>
    </location>
</feature>
<evidence type="ECO:0000256" key="8">
    <source>
        <dbReference type="SAM" id="MobiDB-lite"/>
    </source>
</evidence>
<keyword evidence="3" id="KW-1003">Cell membrane</keyword>
<dbReference type="InterPro" id="IPR006059">
    <property type="entry name" value="SBP"/>
</dbReference>
<evidence type="ECO:0000256" key="1">
    <source>
        <dbReference type="ARBA" id="ARBA00004418"/>
    </source>
</evidence>
<dbReference type="Proteomes" id="UP000007881">
    <property type="component" value="Chromosome"/>
</dbReference>
<dbReference type="eggNOG" id="COG1653">
    <property type="taxonomic scope" value="Bacteria"/>
</dbReference>